<dbReference type="HOGENOM" id="CLU_000315_17_8_1"/>
<dbReference type="InParanoid" id="G4T753"/>
<dbReference type="eggNOG" id="KOG0390">
    <property type="taxonomic scope" value="Eukaryota"/>
</dbReference>
<evidence type="ECO:0000313" key="7">
    <source>
        <dbReference type="Proteomes" id="UP000007148"/>
    </source>
</evidence>
<proteinExistence type="predicted"/>
<dbReference type="InterPro" id="IPR027417">
    <property type="entry name" value="P-loop_NTPase"/>
</dbReference>
<dbReference type="InterPro" id="IPR038718">
    <property type="entry name" value="SNF2-like_sf"/>
</dbReference>
<dbReference type="CDD" id="cd18793">
    <property type="entry name" value="SF2_C_SNF"/>
    <property type="match status" value="1"/>
</dbReference>
<dbReference type="InterPro" id="IPR049730">
    <property type="entry name" value="SNF2/RAD54-like_C"/>
</dbReference>
<dbReference type="SUPFAM" id="SSF52540">
    <property type="entry name" value="P-loop containing nucleoside triphosphate hydrolases"/>
    <property type="match status" value="2"/>
</dbReference>
<dbReference type="EMBL" id="CAFZ01000010">
    <property type="protein sequence ID" value="CCA67205.1"/>
    <property type="molecule type" value="Genomic_DNA"/>
</dbReference>
<evidence type="ECO:0000256" key="3">
    <source>
        <dbReference type="ARBA" id="ARBA00022840"/>
    </source>
</evidence>
<dbReference type="Gene3D" id="1.20.120.850">
    <property type="entry name" value="SWI2/SNF2 ATPases, N-terminal domain"/>
    <property type="match status" value="1"/>
</dbReference>
<dbReference type="GO" id="GO:0016787">
    <property type="term" value="F:hydrolase activity"/>
    <property type="evidence" value="ECO:0007669"/>
    <property type="project" value="UniProtKB-KW"/>
</dbReference>
<dbReference type="GO" id="GO:0007131">
    <property type="term" value="P:reciprocal meiotic recombination"/>
    <property type="evidence" value="ECO:0007669"/>
    <property type="project" value="TreeGrafter"/>
</dbReference>
<dbReference type="Proteomes" id="UP000007148">
    <property type="component" value="Unassembled WGS sequence"/>
</dbReference>
<dbReference type="PANTHER" id="PTHR45629">
    <property type="entry name" value="SNF2/RAD54 FAMILY MEMBER"/>
    <property type="match status" value="1"/>
</dbReference>
<feature type="domain" description="Helicase ATP-binding" evidence="5">
    <location>
        <begin position="1"/>
        <end position="71"/>
    </location>
</feature>
<dbReference type="InterPro" id="IPR014001">
    <property type="entry name" value="Helicase_ATP-bd"/>
</dbReference>
<dbReference type="Pfam" id="PF00271">
    <property type="entry name" value="Helicase_C"/>
    <property type="match status" value="1"/>
</dbReference>
<dbReference type="GO" id="GO:0015616">
    <property type="term" value="F:DNA translocase activity"/>
    <property type="evidence" value="ECO:0007669"/>
    <property type="project" value="TreeGrafter"/>
</dbReference>
<dbReference type="OMA" id="VACHTHE"/>
<reference evidence="6 7" key="1">
    <citation type="journal article" date="2011" name="PLoS Pathog.">
        <title>Endophytic Life Strategies Decoded by Genome and Transcriptome Analyses of the Mutualistic Root Symbiont Piriformospora indica.</title>
        <authorList>
            <person name="Zuccaro A."/>
            <person name="Lahrmann U."/>
            <person name="Guldener U."/>
            <person name="Langen G."/>
            <person name="Pfiffi S."/>
            <person name="Biedenkopf D."/>
            <person name="Wong P."/>
            <person name="Samans B."/>
            <person name="Grimm C."/>
            <person name="Basiewicz M."/>
            <person name="Murat C."/>
            <person name="Martin F."/>
            <person name="Kogel K.H."/>
        </authorList>
    </citation>
    <scope>NUCLEOTIDE SEQUENCE [LARGE SCALE GENOMIC DNA]</scope>
    <source>
        <strain evidence="6 7">DSM 11827</strain>
    </source>
</reference>
<dbReference type="SMART" id="SM00490">
    <property type="entry name" value="HELICc"/>
    <property type="match status" value="1"/>
</dbReference>
<dbReference type="OrthoDB" id="413460at2759"/>
<evidence type="ECO:0000259" key="5">
    <source>
        <dbReference type="PROSITE" id="PS51192"/>
    </source>
</evidence>
<dbReference type="Pfam" id="PF00176">
    <property type="entry name" value="SNF2-rel_dom"/>
    <property type="match status" value="1"/>
</dbReference>
<evidence type="ECO:0000256" key="4">
    <source>
        <dbReference type="SAM" id="MobiDB-lite"/>
    </source>
</evidence>
<dbReference type="InterPro" id="IPR000330">
    <property type="entry name" value="SNF2_N"/>
</dbReference>
<dbReference type="STRING" id="1109443.G4T753"/>
<dbReference type="GO" id="GO:0005634">
    <property type="term" value="C:nucleus"/>
    <property type="evidence" value="ECO:0007669"/>
    <property type="project" value="TreeGrafter"/>
</dbReference>
<feature type="region of interest" description="Disordered" evidence="4">
    <location>
        <begin position="394"/>
        <end position="439"/>
    </location>
</feature>
<dbReference type="GO" id="GO:0000724">
    <property type="term" value="P:double-strand break repair via homologous recombination"/>
    <property type="evidence" value="ECO:0007669"/>
    <property type="project" value="TreeGrafter"/>
</dbReference>
<dbReference type="Gene3D" id="3.40.50.10810">
    <property type="entry name" value="Tandem AAA-ATPase domain"/>
    <property type="match status" value="1"/>
</dbReference>
<dbReference type="InterPro" id="IPR050496">
    <property type="entry name" value="SNF2_RAD54_helicase_repair"/>
</dbReference>
<evidence type="ECO:0000313" key="6">
    <source>
        <dbReference type="EMBL" id="CCA67205.1"/>
    </source>
</evidence>
<accession>G4T753</accession>
<keyword evidence="1" id="KW-0547">Nucleotide-binding</keyword>
<keyword evidence="2" id="KW-0378">Hydrolase</keyword>
<dbReference type="PANTHER" id="PTHR45629:SF7">
    <property type="entry name" value="DNA EXCISION REPAIR PROTEIN ERCC-6-RELATED"/>
    <property type="match status" value="1"/>
</dbReference>
<dbReference type="InterPro" id="IPR001650">
    <property type="entry name" value="Helicase_C-like"/>
</dbReference>
<keyword evidence="7" id="KW-1185">Reference proteome</keyword>
<organism evidence="6 7">
    <name type="scientific">Serendipita indica (strain DSM 11827)</name>
    <name type="common">Root endophyte fungus</name>
    <name type="synonym">Piriformospora indica</name>
    <dbReference type="NCBI Taxonomy" id="1109443"/>
    <lineage>
        <taxon>Eukaryota</taxon>
        <taxon>Fungi</taxon>
        <taxon>Dikarya</taxon>
        <taxon>Basidiomycota</taxon>
        <taxon>Agaricomycotina</taxon>
        <taxon>Agaricomycetes</taxon>
        <taxon>Sebacinales</taxon>
        <taxon>Serendipitaceae</taxon>
        <taxon>Serendipita</taxon>
    </lineage>
</organism>
<evidence type="ECO:0000256" key="2">
    <source>
        <dbReference type="ARBA" id="ARBA00022801"/>
    </source>
</evidence>
<comment type="caution">
    <text evidence="6">The sequence shown here is derived from an EMBL/GenBank/DDBJ whole genome shotgun (WGS) entry which is preliminary data.</text>
</comment>
<name>G4T753_SERID</name>
<dbReference type="GO" id="GO:0005524">
    <property type="term" value="F:ATP binding"/>
    <property type="evidence" value="ECO:0007669"/>
    <property type="project" value="InterPro"/>
</dbReference>
<gene>
    <name evidence="6" type="ORF">PIIN_01037</name>
</gene>
<dbReference type="PROSITE" id="PS51192">
    <property type="entry name" value="HELICASE_ATP_BIND_1"/>
    <property type="match status" value="1"/>
</dbReference>
<sequence length="519" mass="58407">MSDFEDEELAYCHPPIGLIVCDEGHRLKTAGSKTSQMFKALRTPRRIILSGTPIQNDLGEFHAMVEFCNPTLLDDYSVFKRLFEAPILASRLPDCSPKAREAGEVCAMHLKRLAKSFVLRREASILSNYLPPKYEYVVFITPTKLQLSMMQELLHPDRLHYLTGNTARSLALIQTLSKLCNSPLLLRHKEDADEGLRAALRLLPPGAAPSDVSLSGKLQALSSILKELKSTTDEKCIIVSNYTSTLNIVEAFCTKQRYTFFRLDGQTPQVKRQEYVDKFNKSSQNERFLFLLSTKAGGVGMSSHDLQAMARIHRDGQKRPVFIYRLLTAGTIDEKIYQRQITKIGLSDAMMGNSVRGGKSKTDSFTNRELRDLFNIYPDVACHTHELLGCACGSRSQRPMESSERKFVQPDSDDEDEPLSVGFQPANQVDPDKQSSKEMRRKREALSSLAEWTHINCMRTRASDSIQDALLRGLVHTPAEVSFDDSALWDESDGLDEDVKDVPAGTITFLFERITKTDI</sequence>
<dbReference type="AlphaFoldDB" id="G4T753"/>
<dbReference type="Gene3D" id="3.40.50.300">
    <property type="entry name" value="P-loop containing nucleotide triphosphate hydrolases"/>
    <property type="match status" value="1"/>
</dbReference>
<protein>
    <submittedName>
        <fullName evidence="6">Related to RDH54-protein required for mitotic diploid-specific recombination and repair and meiosis</fullName>
    </submittedName>
</protein>
<evidence type="ECO:0000256" key="1">
    <source>
        <dbReference type="ARBA" id="ARBA00022741"/>
    </source>
</evidence>
<keyword evidence="3" id="KW-0067">ATP-binding</keyword>